<accession>A0AAQ4EQJ2</accession>
<feature type="compositionally biased region" description="Basic and acidic residues" evidence="1">
    <location>
        <begin position="48"/>
        <end position="61"/>
    </location>
</feature>
<dbReference type="Proteomes" id="UP001321473">
    <property type="component" value="Unassembled WGS sequence"/>
</dbReference>
<feature type="compositionally biased region" description="Acidic residues" evidence="1">
    <location>
        <begin position="26"/>
        <end position="41"/>
    </location>
</feature>
<name>A0AAQ4EQJ2_AMBAM</name>
<proteinExistence type="predicted"/>
<evidence type="ECO:0000313" key="2">
    <source>
        <dbReference type="EMBL" id="KAK8777022.1"/>
    </source>
</evidence>
<keyword evidence="3" id="KW-1185">Reference proteome</keyword>
<sequence>MDEFSADAVPGPSSEQQVDLRPVTVDMDDYEKEQFDSDESETYGFQDNADHEAPADSYSHFEENVDEEPLPGAYALYASCHR</sequence>
<dbReference type="EMBL" id="JARKHS020012285">
    <property type="protein sequence ID" value="KAK8777022.1"/>
    <property type="molecule type" value="Genomic_DNA"/>
</dbReference>
<organism evidence="2 3">
    <name type="scientific">Amblyomma americanum</name>
    <name type="common">Lone star tick</name>
    <dbReference type="NCBI Taxonomy" id="6943"/>
    <lineage>
        <taxon>Eukaryota</taxon>
        <taxon>Metazoa</taxon>
        <taxon>Ecdysozoa</taxon>
        <taxon>Arthropoda</taxon>
        <taxon>Chelicerata</taxon>
        <taxon>Arachnida</taxon>
        <taxon>Acari</taxon>
        <taxon>Parasitiformes</taxon>
        <taxon>Ixodida</taxon>
        <taxon>Ixodoidea</taxon>
        <taxon>Ixodidae</taxon>
        <taxon>Amblyomminae</taxon>
        <taxon>Amblyomma</taxon>
    </lineage>
</organism>
<gene>
    <name evidence="2" type="ORF">V5799_029634</name>
</gene>
<comment type="caution">
    <text evidence="2">The sequence shown here is derived from an EMBL/GenBank/DDBJ whole genome shotgun (WGS) entry which is preliminary data.</text>
</comment>
<reference evidence="2 3" key="1">
    <citation type="journal article" date="2023" name="Arcadia Sci">
        <title>De novo assembly of a long-read Amblyomma americanum tick genome.</title>
        <authorList>
            <person name="Chou S."/>
            <person name="Poskanzer K.E."/>
            <person name="Rollins M."/>
            <person name="Thuy-Boun P.S."/>
        </authorList>
    </citation>
    <scope>NUCLEOTIDE SEQUENCE [LARGE SCALE GENOMIC DNA]</scope>
    <source>
        <strain evidence="2">F_SG_1</strain>
        <tissue evidence="2">Salivary glands</tissue>
    </source>
</reference>
<evidence type="ECO:0000313" key="3">
    <source>
        <dbReference type="Proteomes" id="UP001321473"/>
    </source>
</evidence>
<protein>
    <submittedName>
        <fullName evidence="2">Uncharacterized protein</fullName>
    </submittedName>
</protein>
<feature type="region of interest" description="Disordered" evidence="1">
    <location>
        <begin position="1"/>
        <end position="61"/>
    </location>
</feature>
<dbReference type="AlphaFoldDB" id="A0AAQ4EQJ2"/>
<evidence type="ECO:0000256" key="1">
    <source>
        <dbReference type="SAM" id="MobiDB-lite"/>
    </source>
</evidence>